<accession>A0A520MHM4</accession>
<keyword evidence="2 3" id="KW-0548">Nucleotidyltransferase</keyword>
<dbReference type="UniPathway" id="UPA00056">
    <property type="reaction ID" value="UER00093"/>
</dbReference>
<dbReference type="InterPro" id="IPR029044">
    <property type="entry name" value="Nucleotide-diphossugar_trans"/>
</dbReference>
<dbReference type="CDD" id="cd02516">
    <property type="entry name" value="CDP-ME_synthetase"/>
    <property type="match status" value="1"/>
</dbReference>
<evidence type="ECO:0000256" key="2">
    <source>
        <dbReference type="ARBA" id="ARBA00022695"/>
    </source>
</evidence>
<dbReference type="SUPFAM" id="SSF53448">
    <property type="entry name" value="Nucleotide-diphospho-sugar transferases"/>
    <property type="match status" value="1"/>
</dbReference>
<evidence type="ECO:0000313" key="4">
    <source>
        <dbReference type="EMBL" id="RZO20677.1"/>
    </source>
</evidence>
<evidence type="ECO:0000256" key="1">
    <source>
        <dbReference type="ARBA" id="ARBA00022679"/>
    </source>
</evidence>
<dbReference type="GO" id="GO:0019288">
    <property type="term" value="P:isopentenyl diphosphate biosynthetic process, methylerythritol 4-phosphate pathway"/>
    <property type="evidence" value="ECO:0007669"/>
    <property type="project" value="UniProtKB-UniRule"/>
</dbReference>
<dbReference type="Proteomes" id="UP000315889">
    <property type="component" value="Unassembled WGS sequence"/>
</dbReference>
<keyword evidence="3" id="KW-0414">Isoprene biosynthesis</keyword>
<comment type="caution">
    <text evidence="4">The sequence shown here is derived from an EMBL/GenBank/DDBJ whole genome shotgun (WGS) entry which is preliminary data.</text>
</comment>
<feature type="site" description="Positions MEP for the nucleophilic attack" evidence="3">
    <location>
        <position position="160"/>
    </location>
</feature>
<comment type="similarity">
    <text evidence="3">Belongs to the IspD/TarI cytidylyltransferase family. IspD subfamily.</text>
</comment>
<dbReference type="PANTHER" id="PTHR32125">
    <property type="entry name" value="2-C-METHYL-D-ERYTHRITOL 4-PHOSPHATE CYTIDYLYLTRANSFERASE, CHLOROPLASTIC"/>
    <property type="match status" value="1"/>
</dbReference>
<feature type="site" description="Transition state stabilizer" evidence="3">
    <location>
        <position position="20"/>
    </location>
</feature>
<reference evidence="4 5" key="1">
    <citation type="submission" date="2019-02" db="EMBL/GenBank/DDBJ databases">
        <title>Prokaryotic population dynamics and viral predation in marine succession experiment using metagenomics: the confinement effect.</title>
        <authorList>
            <person name="Haro-Moreno J.M."/>
            <person name="Rodriguez-Valera F."/>
            <person name="Lopez-Perez M."/>
        </authorList>
    </citation>
    <scope>NUCLEOTIDE SEQUENCE [LARGE SCALE GENOMIC DNA]</scope>
    <source>
        <strain evidence="4">MED-G170</strain>
    </source>
</reference>
<dbReference type="PANTHER" id="PTHR32125:SF4">
    <property type="entry name" value="2-C-METHYL-D-ERYTHRITOL 4-PHOSPHATE CYTIDYLYLTRANSFERASE, CHLOROPLASTIC"/>
    <property type="match status" value="1"/>
</dbReference>
<evidence type="ECO:0000313" key="5">
    <source>
        <dbReference type="Proteomes" id="UP000315889"/>
    </source>
</evidence>
<sequence>MKNVEANYWAIVPAAGIGKRFSADIPKQFHQLLGELVAQHTLKRLLDVRLIKRIIAPCDSASGYWARVDATRNPRVQLIEGGETRAHSVLSGLNALQNLAEPNDWVLVHDMARPCVTSSDICKLIDALKSHPVGGLLATTVNETLKIVTSDQNVEKTVNREHYRVAQTPQMFRYKILYDAILRMLDNQEIPTDESTAIENAGREVCVVEGRQDNIKITRREDLMIAEAILLNQEKH</sequence>
<dbReference type="FunFam" id="3.90.550.10:FF:000003">
    <property type="entry name" value="2-C-methyl-D-erythritol 4-phosphate cytidylyltransferase"/>
    <property type="match status" value="1"/>
</dbReference>
<feature type="site" description="Positions MEP for the nucleophilic attack" evidence="3">
    <location>
        <position position="216"/>
    </location>
</feature>
<comment type="function">
    <text evidence="3">Catalyzes the formation of 4-diphosphocytidyl-2-C-methyl-D-erythritol from CTP and 2-C-methyl-D-erythritol 4-phosphate (MEP).</text>
</comment>
<dbReference type="Pfam" id="PF01128">
    <property type="entry name" value="IspD"/>
    <property type="match status" value="1"/>
</dbReference>
<keyword evidence="1 3" id="KW-0808">Transferase</keyword>
<comment type="pathway">
    <text evidence="3">Isoprenoid biosynthesis; isopentenyl diphosphate biosynthesis via DXP pathway; isopentenyl diphosphate from 1-deoxy-D-xylulose 5-phosphate: step 2/6.</text>
</comment>
<dbReference type="Gene3D" id="3.90.550.10">
    <property type="entry name" value="Spore Coat Polysaccharide Biosynthesis Protein SpsA, Chain A"/>
    <property type="match status" value="1"/>
</dbReference>
<dbReference type="EC" id="2.7.7.60" evidence="3"/>
<dbReference type="InterPro" id="IPR001228">
    <property type="entry name" value="IspD"/>
</dbReference>
<comment type="catalytic activity">
    <reaction evidence="3">
        <text>2-C-methyl-D-erythritol 4-phosphate + CTP + H(+) = 4-CDP-2-C-methyl-D-erythritol + diphosphate</text>
        <dbReference type="Rhea" id="RHEA:13429"/>
        <dbReference type="ChEBI" id="CHEBI:15378"/>
        <dbReference type="ChEBI" id="CHEBI:33019"/>
        <dbReference type="ChEBI" id="CHEBI:37563"/>
        <dbReference type="ChEBI" id="CHEBI:57823"/>
        <dbReference type="ChEBI" id="CHEBI:58262"/>
        <dbReference type="EC" id="2.7.7.60"/>
    </reaction>
</comment>
<dbReference type="GO" id="GO:0050518">
    <property type="term" value="F:2-C-methyl-D-erythritol 4-phosphate cytidylyltransferase activity"/>
    <property type="evidence" value="ECO:0007669"/>
    <property type="project" value="UniProtKB-UniRule"/>
</dbReference>
<dbReference type="NCBIfam" id="TIGR00453">
    <property type="entry name" value="ispD"/>
    <property type="match status" value="1"/>
</dbReference>
<dbReference type="InterPro" id="IPR050088">
    <property type="entry name" value="IspD/TarI_cytidylyltransf_bact"/>
</dbReference>
<organism evidence="4 5">
    <name type="scientific">SAR92 clade bacterium</name>
    <dbReference type="NCBI Taxonomy" id="2315479"/>
    <lineage>
        <taxon>Bacteria</taxon>
        <taxon>Pseudomonadati</taxon>
        <taxon>Pseudomonadota</taxon>
        <taxon>Gammaproteobacteria</taxon>
        <taxon>Cellvibrionales</taxon>
        <taxon>Porticoccaceae</taxon>
        <taxon>SAR92 clade</taxon>
    </lineage>
</organism>
<feature type="site" description="Transition state stabilizer" evidence="3">
    <location>
        <position position="27"/>
    </location>
</feature>
<dbReference type="EMBL" id="SHBP01000003">
    <property type="protein sequence ID" value="RZO20677.1"/>
    <property type="molecule type" value="Genomic_DNA"/>
</dbReference>
<dbReference type="HAMAP" id="MF_00108">
    <property type="entry name" value="IspD"/>
    <property type="match status" value="1"/>
</dbReference>
<dbReference type="AlphaFoldDB" id="A0A520MHM4"/>
<dbReference type="InterPro" id="IPR034683">
    <property type="entry name" value="IspD/TarI"/>
</dbReference>
<proteinExistence type="inferred from homology"/>
<evidence type="ECO:0000256" key="3">
    <source>
        <dbReference type="HAMAP-Rule" id="MF_00108"/>
    </source>
</evidence>
<gene>
    <name evidence="3" type="primary">ispD</name>
    <name evidence="4" type="ORF">EVB03_02915</name>
</gene>
<name>A0A520MHM4_9GAMM</name>
<protein>
    <recommendedName>
        <fullName evidence="3">2-C-methyl-D-erythritol 4-phosphate cytidylyltransferase</fullName>
        <ecNumber evidence="3">2.7.7.60</ecNumber>
    </recommendedName>
    <alternativeName>
        <fullName evidence="3">4-diphosphocytidyl-2C-methyl-D-erythritol synthase</fullName>
    </alternativeName>
    <alternativeName>
        <fullName evidence="3">MEP cytidylyltransferase</fullName>
        <shortName evidence="3">MCT</shortName>
    </alternativeName>
</protein>